<name>A0A2P5X149_GOSBA</name>
<dbReference type="EMBL" id="KZ665940">
    <property type="protein sequence ID" value="PPR97041.1"/>
    <property type="molecule type" value="Genomic_DNA"/>
</dbReference>
<accession>A0A2P5X149</accession>
<evidence type="ECO:0000313" key="1">
    <source>
        <dbReference type="EMBL" id="PPR97041.1"/>
    </source>
</evidence>
<sequence>MSKIDLLESNLNWIRFIKEAFSPLELGIKKAAKDLESCWGVSNDKRKKIELIAPLNGKDSDWNGTVQIFSVNNRISVDNRLNYVGSEERMKGLSIKLNDKKFEAIRKGLKGKDVYTVEGTCMNQLLFAANWSVSCTHDIESGNEVVGVWMGGK</sequence>
<proteinExistence type="predicted"/>
<reference evidence="1 2" key="1">
    <citation type="submission" date="2015-01" db="EMBL/GenBank/DDBJ databases">
        <title>Genome of allotetraploid Gossypium barbadense reveals genomic plasticity and fiber elongation in cotton evolution.</title>
        <authorList>
            <person name="Chen X."/>
            <person name="Liu X."/>
            <person name="Zhao B."/>
            <person name="Zheng H."/>
            <person name="Hu Y."/>
            <person name="Lu G."/>
            <person name="Yang C."/>
            <person name="Chen J."/>
            <person name="Shan C."/>
            <person name="Zhang L."/>
            <person name="Zhou Y."/>
            <person name="Wang L."/>
            <person name="Guo W."/>
            <person name="Bai Y."/>
            <person name="Ruan J."/>
            <person name="Shangguan X."/>
            <person name="Mao Y."/>
            <person name="Jiang J."/>
            <person name="Zhu Y."/>
            <person name="Lei J."/>
            <person name="Kang H."/>
            <person name="Chen S."/>
            <person name="He X."/>
            <person name="Wang R."/>
            <person name="Wang Y."/>
            <person name="Chen J."/>
            <person name="Wang L."/>
            <person name="Yu S."/>
            <person name="Wang B."/>
            <person name="Wei J."/>
            <person name="Song S."/>
            <person name="Lu X."/>
            <person name="Gao Z."/>
            <person name="Gu W."/>
            <person name="Deng X."/>
            <person name="Ma D."/>
            <person name="Wang S."/>
            <person name="Liang W."/>
            <person name="Fang L."/>
            <person name="Cai C."/>
            <person name="Zhu X."/>
            <person name="Zhou B."/>
            <person name="Zhang Y."/>
            <person name="Chen Z."/>
            <person name="Xu S."/>
            <person name="Zhu R."/>
            <person name="Wang S."/>
            <person name="Zhang T."/>
            <person name="Zhao G."/>
        </authorList>
    </citation>
    <scope>NUCLEOTIDE SEQUENCE [LARGE SCALE GENOMIC DNA]</scope>
    <source>
        <strain evidence="2">cv. Xinhai21</strain>
        <tissue evidence="1">Leaf</tissue>
    </source>
</reference>
<dbReference type="Proteomes" id="UP000239757">
    <property type="component" value="Unassembled WGS sequence"/>
</dbReference>
<dbReference type="AlphaFoldDB" id="A0A2P5X149"/>
<dbReference type="OrthoDB" id="10616814at2759"/>
<gene>
    <name evidence="1" type="ORF">GOBAR_AA23629</name>
</gene>
<evidence type="ECO:0000313" key="2">
    <source>
        <dbReference type="Proteomes" id="UP000239757"/>
    </source>
</evidence>
<organism evidence="1 2">
    <name type="scientific">Gossypium barbadense</name>
    <name type="common">Sea Island cotton</name>
    <name type="synonym">Hibiscus barbadensis</name>
    <dbReference type="NCBI Taxonomy" id="3634"/>
    <lineage>
        <taxon>Eukaryota</taxon>
        <taxon>Viridiplantae</taxon>
        <taxon>Streptophyta</taxon>
        <taxon>Embryophyta</taxon>
        <taxon>Tracheophyta</taxon>
        <taxon>Spermatophyta</taxon>
        <taxon>Magnoliopsida</taxon>
        <taxon>eudicotyledons</taxon>
        <taxon>Gunneridae</taxon>
        <taxon>Pentapetalae</taxon>
        <taxon>rosids</taxon>
        <taxon>malvids</taxon>
        <taxon>Malvales</taxon>
        <taxon>Malvaceae</taxon>
        <taxon>Malvoideae</taxon>
        <taxon>Gossypium</taxon>
    </lineage>
</organism>
<protein>
    <submittedName>
        <fullName evidence="1">Uncharacterized protein</fullName>
    </submittedName>
</protein>